<dbReference type="Pfam" id="PF23230">
    <property type="entry name" value="zf-C2H2_13"/>
    <property type="match status" value="1"/>
</dbReference>
<proteinExistence type="predicted"/>
<evidence type="ECO:0000256" key="2">
    <source>
        <dbReference type="SAM" id="MobiDB-lite"/>
    </source>
</evidence>
<evidence type="ECO:0000313" key="5">
    <source>
        <dbReference type="EnsemblProtists" id="PYU1_T001276"/>
    </source>
</evidence>
<protein>
    <recommendedName>
        <fullName evidence="7">C2H2-type domain-containing protein</fullName>
    </recommendedName>
</protein>
<dbReference type="GO" id="GO:0008270">
    <property type="term" value="F:zinc ion binding"/>
    <property type="evidence" value="ECO:0007669"/>
    <property type="project" value="UniProtKB-KW"/>
</dbReference>
<feature type="region of interest" description="Disordered" evidence="2">
    <location>
        <begin position="700"/>
        <end position="735"/>
    </location>
</feature>
<evidence type="ECO:0008006" key="7">
    <source>
        <dbReference type="Google" id="ProtNLM"/>
    </source>
</evidence>
<dbReference type="AlphaFoldDB" id="K3W8I5"/>
<dbReference type="GO" id="GO:0061630">
    <property type="term" value="F:ubiquitin protein ligase activity"/>
    <property type="evidence" value="ECO:0007669"/>
    <property type="project" value="InterPro"/>
</dbReference>
<feature type="compositionally biased region" description="Low complexity" evidence="2">
    <location>
        <begin position="355"/>
        <end position="370"/>
    </location>
</feature>
<feature type="region of interest" description="Disordered" evidence="2">
    <location>
        <begin position="351"/>
        <end position="374"/>
    </location>
</feature>
<evidence type="ECO:0000313" key="6">
    <source>
        <dbReference type="Proteomes" id="UP000019132"/>
    </source>
</evidence>
<dbReference type="PANTHER" id="PTHR22938">
    <property type="entry name" value="ZINC FINGER PROTEIN 598"/>
    <property type="match status" value="1"/>
</dbReference>
<dbReference type="InterPro" id="IPR056437">
    <property type="entry name" value="Znf-C2H2_ZNF598/HEL2"/>
</dbReference>
<sequence length="782" mass="86221">MSSKPSRKQSMAACLLCCHEIDNVKRFHTVGACGHTGCCSLCALRMRQLLGTTSCVMCKTDLPRVICVESESESFHSFQDWGDNIGPTHVFDEASGMFFLKADFPNLHKLRDPVCKKCGKNFATVTALKTHLMDVHQLQHCGICLEHKKVFLGEQELYTKDQLKRHNTKGNLKEGFSGHPRCDFCFSRFYSTTELYDHLHKNHFECDICLHSMNIQNRYYKDYNDLENHFRAEHFLCEEPICLRKKFVVFKSHLDLQAHMTKEHPHIKVSRKIDVHFTVRRATHDGAGATNGDDGFEDYEQFQRQQQQYGNSNDRNIINVADFPSLSSGGGSGGSLFWENQTTTRPRMEDFPELASGSASGNGSAHASASFRNALAPPPTPAMLAHMNRGDAWEYPELASAAAALGANNPLMRFVKPSKMKGKKGKKSGGNGTVNGNGAVQAAAAANEDESKSTELEDDEEEEKAPTGPEQSKSAIVLKLRQVLGSDAKYEVFREDCKAFRMAEADIPTFYAKMKALFSAEDFDKLFLKLMRLFPDKEQVDKFFAFHKQFTKRQNVSQGFKESHSKKNKQQQNASQKKPVGAAPMNTRRQQQPQAAAASGWANALRETGAAPSARPNGRGPAVIVHNTDTRDILGRNEPPKTSWRSTHNWQAPVSSAAASTSTAASAGLTPASTKIQTAPVDSFASLSVGTAPSGVGPSYVTATAKPSTQQPPSFKKNTSDFPGLPTANRPIGVQPVTRATWDDQFQTIAQNRAPAQAPQSGGKKKQKKKSMTLAEMAVKFS</sequence>
<dbReference type="eggNOG" id="KOG2231">
    <property type="taxonomic scope" value="Eukaryota"/>
</dbReference>
<keyword evidence="6" id="KW-1185">Reference proteome</keyword>
<evidence type="ECO:0000256" key="1">
    <source>
        <dbReference type="PROSITE-ProRule" id="PRU00042"/>
    </source>
</evidence>
<feature type="region of interest" description="Disordered" evidence="2">
    <location>
        <begin position="751"/>
        <end position="782"/>
    </location>
</feature>
<dbReference type="Pfam" id="PF23202">
    <property type="entry name" value="PAH_ZNF598"/>
    <property type="match status" value="1"/>
</dbReference>
<dbReference type="PROSITE" id="PS50089">
    <property type="entry name" value="ZF_RING_2"/>
    <property type="match status" value="1"/>
</dbReference>
<dbReference type="InParanoid" id="K3W8I5"/>
<organism evidence="5 6">
    <name type="scientific">Globisporangium ultimum (strain ATCC 200006 / CBS 805.95 / DAOM BR144)</name>
    <name type="common">Pythium ultimum</name>
    <dbReference type="NCBI Taxonomy" id="431595"/>
    <lineage>
        <taxon>Eukaryota</taxon>
        <taxon>Sar</taxon>
        <taxon>Stramenopiles</taxon>
        <taxon>Oomycota</taxon>
        <taxon>Peronosporomycetes</taxon>
        <taxon>Pythiales</taxon>
        <taxon>Pythiaceae</taxon>
        <taxon>Globisporangium</taxon>
    </lineage>
</organism>
<dbReference type="PROSITE" id="PS00028">
    <property type="entry name" value="ZINC_FINGER_C2H2_1"/>
    <property type="match status" value="2"/>
</dbReference>
<keyword evidence="1" id="KW-0479">Metal-binding</keyword>
<dbReference type="VEuPathDB" id="FungiDB:PYU1_G001276"/>
<feature type="compositionally biased region" description="Low complexity" evidence="2">
    <location>
        <begin position="436"/>
        <end position="446"/>
    </location>
</feature>
<name>K3W8I5_GLOUD</name>
<reference evidence="6" key="2">
    <citation type="submission" date="2010-04" db="EMBL/GenBank/DDBJ databases">
        <authorList>
            <person name="Buell R."/>
            <person name="Hamilton J."/>
            <person name="Hostetler J."/>
        </authorList>
    </citation>
    <scope>NUCLEOTIDE SEQUENCE [LARGE SCALE GENOMIC DNA]</scope>
    <source>
        <strain evidence="6">DAOM:BR144</strain>
    </source>
</reference>
<dbReference type="GO" id="GO:0043022">
    <property type="term" value="F:ribosome binding"/>
    <property type="evidence" value="ECO:0007669"/>
    <property type="project" value="TreeGrafter"/>
</dbReference>
<reference evidence="5" key="3">
    <citation type="submission" date="2015-02" db="UniProtKB">
        <authorList>
            <consortium name="EnsemblProtists"/>
        </authorList>
    </citation>
    <scope>IDENTIFICATION</scope>
    <source>
        <strain evidence="5">DAOM BR144</strain>
    </source>
</reference>
<dbReference type="Proteomes" id="UP000019132">
    <property type="component" value="Unassembled WGS sequence"/>
</dbReference>
<feature type="compositionally biased region" description="Basic residues" evidence="2">
    <location>
        <begin position="416"/>
        <end position="427"/>
    </location>
</feature>
<keyword evidence="1" id="KW-0862">Zinc</keyword>
<feature type="compositionally biased region" description="Polar residues" evidence="2">
    <location>
        <begin position="701"/>
        <end position="721"/>
    </location>
</feature>
<dbReference type="STRING" id="431595.K3W8I5"/>
<dbReference type="InterPro" id="IPR057634">
    <property type="entry name" value="PAH_ZNF598/HEL2"/>
</dbReference>
<dbReference type="GO" id="GO:0072344">
    <property type="term" value="P:rescue of stalled ribosome"/>
    <property type="evidence" value="ECO:0007669"/>
    <property type="project" value="InterPro"/>
</dbReference>
<feature type="domain" description="C2H2-type" evidence="4">
    <location>
        <begin position="113"/>
        <end position="136"/>
    </location>
</feature>
<dbReference type="PANTHER" id="PTHR22938:SF0">
    <property type="entry name" value="E3 UBIQUITIN-PROTEIN LIGASE ZNF598"/>
    <property type="match status" value="1"/>
</dbReference>
<feature type="domain" description="RING-type" evidence="3">
    <location>
        <begin position="14"/>
        <end position="59"/>
    </location>
</feature>
<evidence type="ECO:0000259" key="3">
    <source>
        <dbReference type="PROSITE" id="PS50089"/>
    </source>
</evidence>
<dbReference type="InterPro" id="IPR044288">
    <property type="entry name" value="ZNF598/HEL2"/>
</dbReference>
<reference evidence="6" key="1">
    <citation type="journal article" date="2010" name="Genome Biol.">
        <title>Genome sequence of the necrotrophic plant pathogen Pythium ultimum reveals original pathogenicity mechanisms and effector repertoire.</title>
        <authorList>
            <person name="Levesque C.A."/>
            <person name="Brouwer H."/>
            <person name="Cano L."/>
            <person name="Hamilton J.P."/>
            <person name="Holt C."/>
            <person name="Huitema E."/>
            <person name="Raffaele S."/>
            <person name="Robideau G.P."/>
            <person name="Thines M."/>
            <person name="Win J."/>
            <person name="Zerillo M.M."/>
            <person name="Beakes G.W."/>
            <person name="Boore J.L."/>
            <person name="Busam D."/>
            <person name="Dumas B."/>
            <person name="Ferriera S."/>
            <person name="Fuerstenberg S.I."/>
            <person name="Gachon C.M."/>
            <person name="Gaulin E."/>
            <person name="Govers F."/>
            <person name="Grenville-Briggs L."/>
            <person name="Horner N."/>
            <person name="Hostetler J."/>
            <person name="Jiang R.H."/>
            <person name="Johnson J."/>
            <person name="Krajaejun T."/>
            <person name="Lin H."/>
            <person name="Meijer H.J."/>
            <person name="Moore B."/>
            <person name="Morris P."/>
            <person name="Phuntmart V."/>
            <person name="Puiu D."/>
            <person name="Shetty J."/>
            <person name="Stajich J.E."/>
            <person name="Tripathy S."/>
            <person name="Wawra S."/>
            <person name="van West P."/>
            <person name="Whitty B.R."/>
            <person name="Coutinho P.M."/>
            <person name="Henrissat B."/>
            <person name="Martin F."/>
            <person name="Thomas P.D."/>
            <person name="Tyler B.M."/>
            <person name="De Vries R.P."/>
            <person name="Kamoun S."/>
            <person name="Yandell M."/>
            <person name="Tisserat N."/>
            <person name="Buell C.R."/>
        </authorList>
    </citation>
    <scope>NUCLEOTIDE SEQUENCE</scope>
    <source>
        <strain evidence="6">DAOM:BR144</strain>
    </source>
</reference>
<dbReference type="GO" id="GO:0016567">
    <property type="term" value="P:protein ubiquitination"/>
    <property type="evidence" value="ECO:0007669"/>
    <property type="project" value="TreeGrafter"/>
</dbReference>
<dbReference type="SMART" id="SM00355">
    <property type="entry name" value="ZnF_C2H2"/>
    <property type="match status" value="4"/>
</dbReference>
<accession>K3W8I5</accession>
<dbReference type="InterPro" id="IPR013087">
    <property type="entry name" value="Znf_C2H2_type"/>
</dbReference>
<dbReference type="EMBL" id="GL376626">
    <property type="status" value="NOT_ANNOTATED_CDS"/>
    <property type="molecule type" value="Genomic_DNA"/>
</dbReference>
<feature type="region of interest" description="Disordered" evidence="2">
    <location>
        <begin position="416"/>
        <end position="473"/>
    </location>
</feature>
<evidence type="ECO:0000259" key="4">
    <source>
        <dbReference type="PROSITE" id="PS50157"/>
    </source>
</evidence>
<keyword evidence="1" id="KW-0863">Zinc-finger</keyword>
<dbReference type="PROSITE" id="PS50157">
    <property type="entry name" value="ZINC_FINGER_C2H2_2"/>
    <property type="match status" value="1"/>
</dbReference>
<feature type="region of interest" description="Disordered" evidence="2">
    <location>
        <begin position="555"/>
        <end position="603"/>
    </location>
</feature>
<dbReference type="EnsemblProtists" id="PYU1_T001276">
    <property type="protein sequence ID" value="PYU1_T001276"/>
    <property type="gene ID" value="PYU1_G001276"/>
</dbReference>
<dbReference type="InterPro" id="IPR001841">
    <property type="entry name" value="Znf_RING"/>
</dbReference>
<dbReference type="OMA" id="WGDNIGP"/>
<dbReference type="HOGENOM" id="CLU_413573_0_0_1"/>